<gene>
    <name evidence="1" type="ORF">IPT68_02975</name>
</gene>
<dbReference type="KEGG" id="schf:IPT68_02975"/>
<keyword evidence="2" id="KW-1185">Reference proteome</keyword>
<dbReference type="RefSeq" id="WP_189700723.1">
    <property type="nucleotide sequence ID" value="NZ_BMTA01000020.1"/>
</dbReference>
<accession>A0A7M2TCC4</accession>
<evidence type="ECO:0000313" key="2">
    <source>
        <dbReference type="Proteomes" id="UP000594008"/>
    </source>
</evidence>
<sequence>MTTIDWHELTHAYGSAADIPGLFARLGGPEDEQVWNELWSALCHQGSVYGASWAALPRLTDIARGAAAGDPRQAVLMAGAIVGDADEDHRERYALEIEALRGVTRSMLDVRDRERNEFVELLQSLLAFEGVEVWWDALEGVSGEEYELDCPACEDGLFAAFGSHGTFVSAGDYVTGPGARGEQARAELTPARPEQLDGIGARLYREAAEAGQSAVAAALTLVFGQGRCPSCDAVFRVADEVEKQWT</sequence>
<evidence type="ECO:0000313" key="1">
    <source>
        <dbReference type="EMBL" id="QOV44981.1"/>
    </source>
</evidence>
<organism evidence="1 2">
    <name type="scientific">Streptomyces chromofuscus</name>
    <dbReference type="NCBI Taxonomy" id="42881"/>
    <lineage>
        <taxon>Bacteria</taxon>
        <taxon>Bacillati</taxon>
        <taxon>Actinomycetota</taxon>
        <taxon>Actinomycetes</taxon>
        <taxon>Kitasatosporales</taxon>
        <taxon>Streptomycetaceae</taxon>
        <taxon>Streptomyces</taxon>
    </lineage>
</organism>
<dbReference type="Proteomes" id="UP000594008">
    <property type="component" value="Chromosome"/>
</dbReference>
<name>A0A7M2TCC4_STRCW</name>
<dbReference type="EMBL" id="CP063374">
    <property type="protein sequence ID" value="QOV44981.1"/>
    <property type="molecule type" value="Genomic_DNA"/>
</dbReference>
<protein>
    <submittedName>
        <fullName evidence="1">Uncharacterized protein</fullName>
    </submittedName>
</protein>
<proteinExistence type="predicted"/>
<reference evidence="1 2" key="1">
    <citation type="submission" date="2020-10" db="EMBL/GenBank/DDBJ databases">
        <title>Streptomyces chromofuscus complate genome analysis.</title>
        <authorList>
            <person name="Anwar N."/>
        </authorList>
    </citation>
    <scope>NUCLEOTIDE SEQUENCE [LARGE SCALE GENOMIC DNA]</scope>
    <source>
        <strain evidence="1 2">DSM 40273</strain>
    </source>
</reference>
<dbReference type="AlphaFoldDB" id="A0A7M2TCC4"/>